<comment type="caution">
    <text evidence="2">The sequence shown here is derived from an EMBL/GenBank/DDBJ whole genome shotgun (WGS) entry which is preliminary data.</text>
</comment>
<dbReference type="SUPFAM" id="SSF48452">
    <property type="entry name" value="TPR-like"/>
    <property type="match status" value="3"/>
</dbReference>
<sequence>MNSLRKSLPWSIYRTLCWFGLGLWLATVPTIMPTEAATVTPSAQIQTQDISPTADQTSLLEQGRRYYQSGRFSDAINLWQQAAQTYETQENPTNQALSLSYLASAYKELGQWQAAETAISQSLELLQGTNPDTDTQISSNAALILAQAWNTQGSLQLAMGNSEAALSSWQQAEALYDETDDIQGKLGSQLNQAQALQSLGLHRQARTRLEEINKQLQSQPDSLLKAKALQSLGGTLQRVGAFSESLDVLEQSLVMTQQLDNAPDISAVLLGLGHTWQGLSENSKALDTYGRAAAKATSAIAQIEAHLSQLSLLIETDQIADAQTLLPEIRALLPDLPASRSAIYARVNFAQSLLKLVPQNTSANYGPEMVQLLSTAIQQAQELNDVRAESYGLGQLGQIYEQTGQWSDAQDLTEKALAMLQGLNAPEIAYQWQWQLGRIFCRGDIACTEVDRQGDAIAAYTDAVTQLGRLRTDLVANSQMQFSFREQVEPVYRELVTLLLTPSVSQAEISQENLKQAREVVESLQLAELDNFFQSACLDAQPQEIDQIDIAAAVLYPIVLPDRLAVILSVKGQPLQYYETRLPEETIQSSLGEMRQSLSLAYPNQLRLKISQQLYDWLIRPAEIYLTEDIKTLVFVPDGLLRSFPIAALHDGNQYLIEKYSVAISSGLQLLETQSLNPDQFKLLLGGLTESRQGFSALPAASFEVEQIIAQVPVKLFLNQDFTQANLQTQIPQVASSIVHLITHGQFSSSQEDTFILAWDKKVKMEDLSKILQTRQLSATAPIELLVLSACQTAAGDNRAGLGLAGFALRSGARSTLASLWSVDDQSTAELMVKFYNTLSQSQTTKAEALRQAQLALLRQEGYRHPFFWAAFVMVGNWL</sequence>
<dbReference type="PANTHER" id="PTHR10098:SF112">
    <property type="entry name" value="SLR0380 PROTEIN"/>
    <property type="match status" value="1"/>
</dbReference>
<feature type="domain" description="CHAT" evidence="1">
    <location>
        <begin position="610"/>
        <end position="877"/>
    </location>
</feature>
<dbReference type="InterPro" id="IPR024983">
    <property type="entry name" value="CHAT_dom"/>
</dbReference>
<organism evidence="2 3">
    <name type="scientific">Leptolyngbya cf. ectocarpi LEGE 11479</name>
    <dbReference type="NCBI Taxonomy" id="1828722"/>
    <lineage>
        <taxon>Bacteria</taxon>
        <taxon>Bacillati</taxon>
        <taxon>Cyanobacteriota</taxon>
        <taxon>Cyanophyceae</taxon>
        <taxon>Leptolyngbyales</taxon>
        <taxon>Leptolyngbyaceae</taxon>
        <taxon>Leptolyngbya group</taxon>
        <taxon>Leptolyngbya</taxon>
    </lineage>
</organism>
<dbReference type="SMART" id="SM00028">
    <property type="entry name" value="TPR"/>
    <property type="match status" value="6"/>
</dbReference>
<dbReference type="Proteomes" id="UP000615026">
    <property type="component" value="Unassembled WGS sequence"/>
</dbReference>
<keyword evidence="3" id="KW-1185">Reference proteome</keyword>
<dbReference type="AlphaFoldDB" id="A0A929F8Y8"/>
<dbReference type="Gene3D" id="1.25.40.10">
    <property type="entry name" value="Tetratricopeptide repeat domain"/>
    <property type="match status" value="3"/>
</dbReference>
<accession>A0A929F8Y8</accession>
<dbReference type="InterPro" id="IPR019734">
    <property type="entry name" value="TPR_rpt"/>
</dbReference>
<dbReference type="EMBL" id="JADEXP010000105">
    <property type="protein sequence ID" value="MBE9067582.1"/>
    <property type="molecule type" value="Genomic_DNA"/>
</dbReference>
<evidence type="ECO:0000313" key="3">
    <source>
        <dbReference type="Proteomes" id="UP000615026"/>
    </source>
</evidence>
<reference evidence="2" key="1">
    <citation type="submission" date="2020-10" db="EMBL/GenBank/DDBJ databases">
        <authorList>
            <person name="Castelo-Branco R."/>
            <person name="Eusebio N."/>
            <person name="Adriana R."/>
            <person name="Vieira A."/>
            <person name="Brugerolle De Fraissinette N."/>
            <person name="Rezende De Castro R."/>
            <person name="Schneider M.P."/>
            <person name="Vasconcelos V."/>
            <person name="Leao P.N."/>
        </authorList>
    </citation>
    <scope>NUCLEOTIDE SEQUENCE</scope>
    <source>
        <strain evidence="2">LEGE 11479</strain>
    </source>
</reference>
<gene>
    <name evidence="2" type="ORF">IQ260_13030</name>
</gene>
<dbReference type="Pfam" id="PF12770">
    <property type="entry name" value="CHAT"/>
    <property type="match status" value="1"/>
</dbReference>
<evidence type="ECO:0000259" key="1">
    <source>
        <dbReference type="Pfam" id="PF12770"/>
    </source>
</evidence>
<dbReference type="PANTHER" id="PTHR10098">
    <property type="entry name" value="RAPSYN-RELATED"/>
    <property type="match status" value="1"/>
</dbReference>
<protein>
    <submittedName>
        <fullName evidence="2">CHAT domain-containing protein</fullName>
    </submittedName>
</protein>
<dbReference type="Pfam" id="PF13176">
    <property type="entry name" value="TPR_7"/>
    <property type="match status" value="1"/>
</dbReference>
<proteinExistence type="predicted"/>
<evidence type="ECO:0000313" key="2">
    <source>
        <dbReference type="EMBL" id="MBE9067582.1"/>
    </source>
</evidence>
<name>A0A929F8Y8_LEPEC</name>
<dbReference type="InterPro" id="IPR011990">
    <property type="entry name" value="TPR-like_helical_dom_sf"/>
</dbReference>